<dbReference type="RefSeq" id="WP_116059180.1">
    <property type="nucleotide sequence ID" value="NZ_QRDZ01000002.1"/>
</dbReference>
<name>A0A3D9KNA4_9BACL</name>
<dbReference type="InterPro" id="IPR020256">
    <property type="entry name" value="Spore_coat_CotJA"/>
</dbReference>
<organism evidence="1 2">
    <name type="scientific">Cohnella phaseoli</name>
    <dbReference type="NCBI Taxonomy" id="456490"/>
    <lineage>
        <taxon>Bacteria</taxon>
        <taxon>Bacillati</taxon>
        <taxon>Bacillota</taxon>
        <taxon>Bacilli</taxon>
        <taxon>Bacillales</taxon>
        <taxon>Paenibacillaceae</taxon>
        <taxon>Cohnella</taxon>
    </lineage>
</organism>
<dbReference type="OrthoDB" id="2376696at2"/>
<keyword evidence="2" id="KW-1185">Reference proteome</keyword>
<gene>
    <name evidence="1" type="ORF">DFP98_102273</name>
</gene>
<evidence type="ECO:0000313" key="2">
    <source>
        <dbReference type="Proteomes" id="UP000256977"/>
    </source>
</evidence>
<reference evidence="1 2" key="1">
    <citation type="submission" date="2018-07" db="EMBL/GenBank/DDBJ databases">
        <title>Genomic Encyclopedia of Type Strains, Phase III (KMG-III): the genomes of soil and plant-associated and newly described type strains.</title>
        <authorList>
            <person name="Whitman W."/>
        </authorList>
    </citation>
    <scope>NUCLEOTIDE SEQUENCE [LARGE SCALE GENOMIC DNA]</scope>
    <source>
        <strain evidence="1 2">CECT 7287</strain>
    </source>
</reference>
<accession>A0A3D9KNA4</accession>
<proteinExistence type="predicted"/>
<protein>
    <submittedName>
        <fullName evidence="1">Spore coat protein JA</fullName>
    </submittedName>
</protein>
<keyword evidence="1" id="KW-0946">Virion</keyword>
<sequence length="77" mass="8925">MYDSQWRSWKPYVGPHDPCPPIRVKWYVVPPNQYISFQPMNLPQFSLEEALRKGTLWPALYSNYPARRSAKGGKGNG</sequence>
<keyword evidence="1" id="KW-0167">Capsid protein</keyword>
<dbReference type="Pfam" id="PF11007">
    <property type="entry name" value="CotJA"/>
    <property type="match status" value="1"/>
</dbReference>
<evidence type="ECO:0000313" key="1">
    <source>
        <dbReference type="EMBL" id="RED87791.1"/>
    </source>
</evidence>
<comment type="caution">
    <text evidence="1">The sequence shown here is derived from an EMBL/GenBank/DDBJ whole genome shotgun (WGS) entry which is preliminary data.</text>
</comment>
<dbReference type="EMBL" id="QRDZ01000002">
    <property type="protein sequence ID" value="RED87791.1"/>
    <property type="molecule type" value="Genomic_DNA"/>
</dbReference>
<dbReference type="AlphaFoldDB" id="A0A3D9KNA4"/>
<dbReference type="Proteomes" id="UP000256977">
    <property type="component" value="Unassembled WGS sequence"/>
</dbReference>